<name>A0A174Q502_9BACE</name>
<sequence>MQKLCQVGVFAKKLCKGNTFMSDWHIRDSSLFILNVYLCTLKLKSVNS</sequence>
<dbReference type="Proteomes" id="UP000095725">
    <property type="component" value="Unassembled WGS sequence"/>
</dbReference>
<dbReference type="EMBL" id="CZAI01000002">
    <property type="protein sequence ID" value="CUO91255.1"/>
    <property type="molecule type" value="Genomic_DNA"/>
</dbReference>
<accession>A0A174Q502</accession>
<evidence type="ECO:0000313" key="4">
    <source>
        <dbReference type="Proteomes" id="UP000095725"/>
    </source>
</evidence>
<gene>
    <name evidence="1" type="ORF">ERS852494_01074</name>
    <name evidence="2" type="ORF">ERS852558_00771</name>
</gene>
<dbReference type="AlphaFoldDB" id="A0A174Q502"/>
<evidence type="ECO:0000313" key="1">
    <source>
        <dbReference type="EMBL" id="CUO91255.1"/>
    </source>
</evidence>
<evidence type="ECO:0000313" key="2">
    <source>
        <dbReference type="EMBL" id="CUP68323.1"/>
    </source>
</evidence>
<proteinExistence type="predicted"/>
<dbReference type="STRING" id="47678.ERS852494_01074"/>
<dbReference type="EMBL" id="CZBL01000002">
    <property type="protein sequence ID" value="CUP68323.1"/>
    <property type="molecule type" value="Genomic_DNA"/>
</dbReference>
<evidence type="ECO:0000313" key="3">
    <source>
        <dbReference type="Proteomes" id="UP000095657"/>
    </source>
</evidence>
<reference evidence="3 4" key="1">
    <citation type="submission" date="2015-09" db="EMBL/GenBank/DDBJ databases">
        <authorList>
            <consortium name="Pathogen Informatics"/>
        </authorList>
    </citation>
    <scope>NUCLEOTIDE SEQUENCE [LARGE SCALE GENOMIC DNA]</scope>
    <source>
        <strain evidence="1 3">2789STDY5834880</strain>
        <strain evidence="2 4">2789STDY5834946</strain>
    </source>
</reference>
<organism evidence="2 4">
    <name type="scientific">Bacteroides caccae</name>
    <dbReference type="NCBI Taxonomy" id="47678"/>
    <lineage>
        <taxon>Bacteria</taxon>
        <taxon>Pseudomonadati</taxon>
        <taxon>Bacteroidota</taxon>
        <taxon>Bacteroidia</taxon>
        <taxon>Bacteroidales</taxon>
        <taxon>Bacteroidaceae</taxon>
        <taxon>Bacteroides</taxon>
    </lineage>
</organism>
<dbReference type="Proteomes" id="UP000095657">
    <property type="component" value="Unassembled WGS sequence"/>
</dbReference>
<protein>
    <submittedName>
        <fullName evidence="2">Uncharacterized protein</fullName>
    </submittedName>
</protein>